<keyword evidence="3" id="KW-1185">Reference proteome</keyword>
<evidence type="ECO:0000313" key="2">
    <source>
        <dbReference type="EMBL" id="RNA05058.1"/>
    </source>
</evidence>
<evidence type="ECO:0000259" key="1">
    <source>
        <dbReference type="PROSITE" id="PS00028"/>
    </source>
</evidence>
<reference evidence="2 3" key="1">
    <citation type="journal article" date="2018" name="Sci. Rep.">
        <title>Genomic signatures of local adaptation to the degree of environmental predictability in rotifers.</title>
        <authorList>
            <person name="Franch-Gras L."/>
            <person name="Hahn C."/>
            <person name="Garcia-Roger E.M."/>
            <person name="Carmona M.J."/>
            <person name="Serra M."/>
            <person name="Gomez A."/>
        </authorList>
    </citation>
    <scope>NUCLEOTIDE SEQUENCE [LARGE SCALE GENOMIC DNA]</scope>
    <source>
        <strain evidence="2">HYR1</strain>
    </source>
</reference>
<dbReference type="Proteomes" id="UP000276133">
    <property type="component" value="Unassembled WGS sequence"/>
</dbReference>
<dbReference type="InterPro" id="IPR013087">
    <property type="entry name" value="Znf_C2H2_type"/>
</dbReference>
<feature type="domain" description="C2H2-type" evidence="1">
    <location>
        <begin position="79"/>
        <end position="100"/>
    </location>
</feature>
<dbReference type="OrthoDB" id="10209939at2759"/>
<protein>
    <recommendedName>
        <fullName evidence="1">C2H2-type domain-containing protein</fullName>
    </recommendedName>
</protein>
<sequence>MVHEKKENFTAQMVVSEKHTIKRCAETIFACAVYVYIKRGLPGSVIKKAILCEIKSLEQPKSFDDQMQILSNKKNPIACELCGQFMNGERGIQIHMARKHK</sequence>
<organism evidence="2 3">
    <name type="scientific">Brachionus plicatilis</name>
    <name type="common">Marine rotifer</name>
    <name type="synonym">Brachionus muelleri</name>
    <dbReference type="NCBI Taxonomy" id="10195"/>
    <lineage>
        <taxon>Eukaryota</taxon>
        <taxon>Metazoa</taxon>
        <taxon>Spiralia</taxon>
        <taxon>Gnathifera</taxon>
        <taxon>Rotifera</taxon>
        <taxon>Eurotatoria</taxon>
        <taxon>Monogononta</taxon>
        <taxon>Pseudotrocha</taxon>
        <taxon>Ploima</taxon>
        <taxon>Brachionidae</taxon>
        <taxon>Brachionus</taxon>
    </lineage>
</organism>
<dbReference type="EMBL" id="REGN01007874">
    <property type="protein sequence ID" value="RNA05058.1"/>
    <property type="molecule type" value="Genomic_DNA"/>
</dbReference>
<gene>
    <name evidence="2" type="ORF">BpHYR1_021470</name>
</gene>
<accession>A0A3M7Q287</accession>
<proteinExistence type="predicted"/>
<evidence type="ECO:0000313" key="3">
    <source>
        <dbReference type="Proteomes" id="UP000276133"/>
    </source>
</evidence>
<dbReference type="AlphaFoldDB" id="A0A3M7Q287"/>
<comment type="caution">
    <text evidence="2">The sequence shown here is derived from an EMBL/GenBank/DDBJ whole genome shotgun (WGS) entry which is preliminary data.</text>
</comment>
<dbReference type="PROSITE" id="PS00028">
    <property type="entry name" value="ZINC_FINGER_C2H2_1"/>
    <property type="match status" value="1"/>
</dbReference>
<name>A0A3M7Q287_BRAPC</name>